<dbReference type="Gene3D" id="3.20.20.80">
    <property type="entry name" value="Glycosidases"/>
    <property type="match status" value="1"/>
</dbReference>
<feature type="domain" description="Tip attachment protein J" evidence="2">
    <location>
        <begin position="303"/>
        <end position="465"/>
    </location>
</feature>
<evidence type="ECO:0000313" key="4">
    <source>
        <dbReference type="EMBL" id="XCG50337.1"/>
    </source>
</evidence>
<dbReference type="GO" id="GO:0016787">
    <property type="term" value="F:hydrolase activity"/>
    <property type="evidence" value="ECO:0007669"/>
    <property type="project" value="UniProtKB-KW"/>
</dbReference>
<protein>
    <submittedName>
        <fullName evidence="4">Glycoside hydrolase TIM-barrel-like domain-containing protein</fullName>
    </submittedName>
</protein>
<evidence type="ECO:0000259" key="1">
    <source>
        <dbReference type="Pfam" id="PF13547"/>
    </source>
</evidence>
<feature type="domain" description="Rcc01698-like C-terminal" evidence="3">
    <location>
        <begin position="556"/>
        <end position="654"/>
    </location>
</feature>
<name>A0AAU8CUU3_9HYPH</name>
<evidence type="ECO:0000259" key="3">
    <source>
        <dbReference type="Pfam" id="PF23666"/>
    </source>
</evidence>
<proteinExistence type="predicted"/>
<dbReference type="Pfam" id="PF13550">
    <property type="entry name" value="Phage-tail_3"/>
    <property type="match status" value="1"/>
</dbReference>
<dbReference type="RefSeq" id="WP_353642134.1">
    <property type="nucleotide sequence ID" value="NZ_CP159253.1"/>
</dbReference>
<reference evidence="4" key="1">
    <citation type="submission" date="2024-06" db="EMBL/GenBank/DDBJ databases">
        <title>Mesorhizobium karijinii sp. nov., a symbiont of the iconic Swainsona formosa from arid Australia.</title>
        <authorList>
            <person name="Hill Y.J."/>
            <person name="Watkin E.L.J."/>
            <person name="O'Hara G.W."/>
            <person name="Terpolilli J."/>
            <person name="Tye M.L."/>
            <person name="Kohlmeier M.G."/>
        </authorList>
    </citation>
    <scope>NUCLEOTIDE SEQUENCE</scope>
    <source>
        <strain evidence="4">WSM2240</strain>
    </source>
</reference>
<keyword evidence="4" id="KW-0378">Hydrolase</keyword>
<feature type="domain" description="GTA TIM-barrel-like" evidence="1">
    <location>
        <begin position="143"/>
        <end position="244"/>
    </location>
</feature>
<dbReference type="InterPro" id="IPR032876">
    <property type="entry name" value="J_dom"/>
</dbReference>
<evidence type="ECO:0000259" key="2">
    <source>
        <dbReference type="Pfam" id="PF13550"/>
    </source>
</evidence>
<dbReference type="InterPro" id="IPR025195">
    <property type="entry name" value="GTA_TIM_dom"/>
</dbReference>
<dbReference type="Pfam" id="PF23666">
    <property type="entry name" value="Rcc01698_C"/>
    <property type="match status" value="1"/>
</dbReference>
<dbReference type="EMBL" id="CP159253">
    <property type="protein sequence ID" value="XCG50337.1"/>
    <property type="molecule type" value="Genomic_DNA"/>
</dbReference>
<organism evidence="4">
    <name type="scientific">Mesorhizobium sp. WSM2240</name>
    <dbReference type="NCBI Taxonomy" id="3228851"/>
    <lineage>
        <taxon>Bacteria</taxon>
        <taxon>Pseudomonadati</taxon>
        <taxon>Pseudomonadota</taxon>
        <taxon>Alphaproteobacteria</taxon>
        <taxon>Hyphomicrobiales</taxon>
        <taxon>Phyllobacteriaceae</taxon>
        <taxon>Mesorhizobium</taxon>
    </lineage>
</organism>
<sequence>MPRLTQNGWAAANIPKEQVERILAEWFGRARPKQYPLERRPATWVVMGGRGAGKTRLGAEWVNGLVRGLPPFTRRGRGYERIALVGDTLGDVREVMIEGPSGILTISREPRPRFEAGRRRLVWDSGAVALMFSAEDPESLRGPQFDAAWCDELGCPAVDKGPNQPNVFPDPKSAENAIPYFSGAGRSDLAQQRFLEAHASYWDPADADFEEAHNPLSPVYGGRMVDIERVYVWAWDARPFPAFPALGDRWTDGGNWHCGHWLNGRLGSPDAGALINAILADHGLPAADVAHADGTLHGYVVADPSSARAALEPIVELFDLAVCEEAEGLVFRRRGAQNAPPAEISELVSDGGNPVIETVRSPDHQLPVELVLAFREPFAEYQTAAVRNVRFGATGSRQQTIDFPGVLETGQGRALLDDWMRRIWSEREQVTFAIAEHRADIRPGAVLRLPAAEVDSDFIVTEIEDGLVRRVTARQIARTPPSPWLPSGFGPVQTQDSLAGKPHALFLDLPSRSGSAAPQDQFRVAVWQKPWRSQTVLASPEDTGFGFRAAVGKPADLGVLVEPLPAGFEGRIDRATAIIIELFDAEAASVSRLQFLNGANAAAIRSTIGAWEIVQFESAEEIEAGVWRLSNLLRGQLGTSDAMAAGAPAGADFVMLDDAVQPAGLRASEAGLLLNWRIGPSEADISSENFSAHTETGGLRARLPLSPVHLRCRKNAGGAEISWIRRGRIDADDWVQSEIPLGEEREDYRIEIAAAGGPVVRTALSPEQNWQYPSVDILADFGGLPVEIDVTVRQLSAAAGWGIPATRRFILS</sequence>
<accession>A0AAU8CUU3</accession>
<dbReference type="Pfam" id="PF13547">
    <property type="entry name" value="GTA_TIM"/>
    <property type="match status" value="1"/>
</dbReference>
<dbReference type="InterPro" id="IPR056490">
    <property type="entry name" value="Rcc01698_C"/>
</dbReference>
<dbReference type="AlphaFoldDB" id="A0AAU8CUU3"/>
<gene>
    <name evidence="4" type="ORF">ABVK50_07590</name>
</gene>